<dbReference type="PANTHER" id="PTHR34039:SF1">
    <property type="entry name" value="UPF0102 PROTEIN YRAN"/>
    <property type="match status" value="1"/>
</dbReference>
<dbReference type="Proteomes" id="UP000295830">
    <property type="component" value="Unassembled WGS sequence"/>
</dbReference>
<evidence type="ECO:0000256" key="1">
    <source>
        <dbReference type="ARBA" id="ARBA00006738"/>
    </source>
</evidence>
<reference evidence="3 4" key="1">
    <citation type="submission" date="2019-03" db="EMBL/GenBank/DDBJ databases">
        <title>Genomic Encyclopedia of Type Strains, Phase IV (KMG-IV): sequencing the most valuable type-strain genomes for metagenomic binning, comparative biology and taxonomic classification.</title>
        <authorList>
            <person name="Goeker M."/>
        </authorList>
    </citation>
    <scope>NUCLEOTIDE SEQUENCE [LARGE SCALE GENOMIC DNA]</scope>
    <source>
        <strain evidence="3 4">DSM 15505</strain>
    </source>
</reference>
<protein>
    <recommendedName>
        <fullName evidence="2">UPF0102 protein DES49_2855</fullName>
    </recommendedName>
</protein>
<name>A0A4R7JJ03_9GAMM</name>
<keyword evidence="3" id="KW-0378">Hydrolase</keyword>
<dbReference type="HAMAP" id="MF_00048">
    <property type="entry name" value="UPF0102"/>
    <property type="match status" value="1"/>
</dbReference>
<dbReference type="GO" id="GO:0003676">
    <property type="term" value="F:nucleic acid binding"/>
    <property type="evidence" value="ECO:0007669"/>
    <property type="project" value="InterPro"/>
</dbReference>
<dbReference type="RefSeq" id="WP_133737078.1">
    <property type="nucleotide sequence ID" value="NZ_SOAX01000007.1"/>
</dbReference>
<dbReference type="GO" id="GO:0004519">
    <property type="term" value="F:endonuclease activity"/>
    <property type="evidence" value="ECO:0007669"/>
    <property type="project" value="UniProtKB-KW"/>
</dbReference>
<dbReference type="PANTHER" id="PTHR34039">
    <property type="entry name" value="UPF0102 PROTEIN YRAN"/>
    <property type="match status" value="1"/>
</dbReference>
<keyword evidence="3" id="KW-0540">Nuclease</keyword>
<dbReference type="InterPro" id="IPR003509">
    <property type="entry name" value="UPF0102_YraN-like"/>
</dbReference>
<dbReference type="CDD" id="cd20736">
    <property type="entry name" value="PoNe_Nuclease"/>
    <property type="match status" value="1"/>
</dbReference>
<organism evidence="3 4">
    <name type="scientific">Halospina denitrificans</name>
    <dbReference type="NCBI Taxonomy" id="332522"/>
    <lineage>
        <taxon>Bacteria</taxon>
        <taxon>Pseudomonadati</taxon>
        <taxon>Pseudomonadota</taxon>
        <taxon>Gammaproteobacteria</taxon>
        <taxon>Halospina</taxon>
    </lineage>
</organism>
<keyword evidence="3" id="KW-0255">Endonuclease</keyword>
<evidence type="ECO:0000313" key="4">
    <source>
        <dbReference type="Proteomes" id="UP000295830"/>
    </source>
</evidence>
<dbReference type="NCBIfam" id="TIGR00252">
    <property type="entry name" value="YraN family protein"/>
    <property type="match status" value="1"/>
</dbReference>
<dbReference type="OrthoDB" id="9794876at2"/>
<dbReference type="Gene3D" id="3.40.1350.10">
    <property type="match status" value="1"/>
</dbReference>
<comment type="similarity">
    <text evidence="1 2">Belongs to the UPF0102 family.</text>
</comment>
<dbReference type="SUPFAM" id="SSF52980">
    <property type="entry name" value="Restriction endonuclease-like"/>
    <property type="match status" value="1"/>
</dbReference>
<dbReference type="InterPro" id="IPR011856">
    <property type="entry name" value="tRNA_endonuc-like_dom_sf"/>
</dbReference>
<dbReference type="NCBIfam" id="NF009150">
    <property type="entry name" value="PRK12497.1-3"/>
    <property type="match status" value="1"/>
</dbReference>
<comment type="caution">
    <text evidence="3">The sequence shown here is derived from an EMBL/GenBank/DDBJ whole genome shotgun (WGS) entry which is preliminary data.</text>
</comment>
<dbReference type="AlphaFoldDB" id="A0A4R7JJ03"/>
<evidence type="ECO:0000256" key="2">
    <source>
        <dbReference type="HAMAP-Rule" id="MF_00048"/>
    </source>
</evidence>
<gene>
    <name evidence="3" type="ORF">DES49_2855</name>
</gene>
<keyword evidence="4" id="KW-1185">Reference proteome</keyword>
<dbReference type="EMBL" id="SOAX01000007">
    <property type="protein sequence ID" value="TDT37891.1"/>
    <property type="molecule type" value="Genomic_DNA"/>
</dbReference>
<proteinExistence type="inferred from homology"/>
<dbReference type="InterPro" id="IPR011335">
    <property type="entry name" value="Restrct_endonuc-II-like"/>
</dbReference>
<accession>A0A4R7JJ03</accession>
<dbReference type="Pfam" id="PF02021">
    <property type="entry name" value="UPF0102"/>
    <property type="match status" value="1"/>
</dbReference>
<sequence length="121" mass="13855">MDRRERGFHAERAAASYLRDQGLIIREANFSCRAGEIDLIAIDGDCLVFVEVRARRRGALVDGAESISARKKLRLIRAARFFLHRHGLNDCFCRFDVIAVSLESNSQEHFQWIRNAFDATT</sequence>
<evidence type="ECO:0000313" key="3">
    <source>
        <dbReference type="EMBL" id="TDT37891.1"/>
    </source>
</evidence>